<evidence type="ECO:0000313" key="7">
    <source>
        <dbReference type="EMBL" id="MBB6369646.1"/>
    </source>
</evidence>
<evidence type="ECO:0000256" key="4">
    <source>
        <dbReference type="ARBA" id="ARBA00023136"/>
    </source>
</evidence>
<dbReference type="RefSeq" id="WP_228456236.1">
    <property type="nucleotide sequence ID" value="NZ_JACHLC010000001.1"/>
</dbReference>
<feature type="transmembrane region" description="Helical" evidence="5">
    <location>
        <begin position="72"/>
        <end position="93"/>
    </location>
</feature>
<evidence type="ECO:0000313" key="8">
    <source>
        <dbReference type="Proteomes" id="UP000589738"/>
    </source>
</evidence>
<proteinExistence type="predicted"/>
<dbReference type="AlphaFoldDB" id="A0A841MXI0"/>
<gene>
    <name evidence="7" type="ORF">HNP36_000699</name>
</gene>
<organism evidence="7 8">
    <name type="scientific">Chryseobacterium shigense</name>
    <dbReference type="NCBI Taxonomy" id="297244"/>
    <lineage>
        <taxon>Bacteria</taxon>
        <taxon>Pseudomonadati</taxon>
        <taxon>Bacteroidota</taxon>
        <taxon>Flavobacteriia</taxon>
        <taxon>Flavobacteriales</taxon>
        <taxon>Weeksellaceae</taxon>
        <taxon>Chryseobacterium group</taxon>
        <taxon>Chryseobacterium</taxon>
    </lineage>
</organism>
<dbReference type="Proteomes" id="UP000589738">
    <property type="component" value="Unassembled WGS sequence"/>
</dbReference>
<feature type="transmembrane region" description="Helical" evidence="5">
    <location>
        <begin position="105"/>
        <end position="131"/>
    </location>
</feature>
<feature type="transmembrane region" description="Helical" evidence="5">
    <location>
        <begin position="26"/>
        <end position="51"/>
    </location>
</feature>
<dbReference type="GO" id="GO:0016020">
    <property type="term" value="C:membrane"/>
    <property type="evidence" value="ECO:0007669"/>
    <property type="project" value="UniProtKB-SubCell"/>
</dbReference>
<dbReference type="GO" id="GO:0016491">
    <property type="term" value="F:oxidoreductase activity"/>
    <property type="evidence" value="ECO:0007669"/>
    <property type="project" value="InterPro"/>
</dbReference>
<evidence type="ECO:0000259" key="6">
    <source>
        <dbReference type="Pfam" id="PF04116"/>
    </source>
</evidence>
<dbReference type="PANTHER" id="PTHR11863">
    <property type="entry name" value="STEROL DESATURASE"/>
    <property type="match status" value="1"/>
</dbReference>
<keyword evidence="3 5" id="KW-1133">Transmembrane helix</keyword>
<dbReference type="InterPro" id="IPR006694">
    <property type="entry name" value="Fatty_acid_hydroxylase"/>
</dbReference>
<feature type="transmembrane region" description="Helical" evidence="5">
    <location>
        <begin position="181"/>
        <end position="201"/>
    </location>
</feature>
<evidence type="ECO:0000256" key="5">
    <source>
        <dbReference type="SAM" id="Phobius"/>
    </source>
</evidence>
<accession>A0A841MXI0</accession>
<keyword evidence="2 5" id="KW-0812">Transmembrane</keyword>
<comment type="subcellular location">
    <subcellularLocation>
        <location evidence="1">Membrane</location>
    </subcellularLocation>
</comment>
<name>A0A841MXI0_9FLAO</name>
<dbReference type="InterPro" id="IPR050307">
    <property type="entry name" value="Sterol_Desaturase_Related"/>
</dbReference>
<protein>
    <submittedName>
        <fullName evidence="7">Sterol desaturase/sphingolipid hydroxylase (Fatty acid hydroxylase superfamily)</fullName>
    </submittedName>
</protein>
<dbReference type="GO" id="GO:0005506">
    <property type="term" value="F:iron ion binding"/>
    <property type="evidence" value="ECO:0007669"/>
    <property type="project" value="InterPro"/>
</dbReference>
<reference evidence="7 8" key="1">
    <citation type="submission" date="2020-08" db="EMBL/GenBank/DDBJ databases">
        <title>Functional genomics of gut bacteria from endangered species of beetles.</title>
        <authorList>
            <person name="Carlos-Shanley C."/>
        </authorList>
    </citation>
    <scope>NUCLEOTIDE SEQUENCE [LARGE SCALE GENOMIC DNA]</scope>
    <source>
        <strain evidence="7 8">S00136</strain>
    </source>
</reference>
<feature type="transmembrane region" description="Helical" evidence="5">
    <location>
        <begin position="152"/>
        <end position="175"/>
    </location>
</feature>
<evidence type="ECO:0000256" key="1">
    <source>
        <dbReference type="ARBA" id="ARBA00004370"/>
    </source>
</evidence>
<sequence>MKGNESMNPDWFDFSGYLKLFWQFTWAQWILFSLVSNIFLYIFSIGLYQFIEKTCRKDLLQDRNHPVTRSDFYLSILTVICNSLVMLLGAFLWKNNWITIDLQPSVISVFLETIALILLMDLLMYFFHYAAHLPFVYKVLHGKHHEHVSTNFLSLFVLHPFETIGFGLMILVLLMSYDFSIISIAIYLTINLIWGTIGHLNREFFPASFDRFFVGTTRFHNQHHLNESKNFGFYTSIWDRLFGTYQ</sequence>
<evidence type="ECO:0000256" key="3">
    <source>
        <dbReference type="ARBA" id="ARBA00022989"/>
    </source>
</evidence>
<comment type="caution">
    <text evidence="7">The sequence shown here is derived from an EMBL/GenBank/DDBJ whole genome shotgun (WGS) entry which is preliminary data.</text>
</comment>
<dbReference type="EMBL" id="JACHLC010000001">
    <property type="protein sequence ID" value="MBB6369646.1"/>
    <property type="molecule type" value="Genomic_DNA"/>
</dbReference>
<evidence type="ECO:0000256" key="2">
    <source>
        <dbReference type="ARBA" id="ARBA00022692"/>
    </source>
</evidence>
<feature type="domain" description="Fatty acid hydroxylase" evidence="6">
    <location>
        <begin position="114"/>
        <end position="244"/>
    </location>
</feature>
<keyword evidence="4 5" id="KW-0472">Membrane</keyword>
<keyword evidence="8" id="KW-1185">Reference proteome</keyword>
<dbReference type="Pfam" id="PF04116">
    <property type="entry name" value="FA_hydroxylase"/>
    <property type="match status" value="1"/>
</dbReference>
<dbReference type="GO" id="GO:0008610">
    <property type="term" value="P:lipid biosynthetic process"/>
    <property type="evidence" value="ECO:0007669"/>
    <property type="project" value="InterPro"/>
</dbReference>